<dbReference type="EC" id="3.2.1.55" evidence="4"/>
<dbReference type="SMART" id="SM00813">
    <property type="entry name" value="Alpha-L-AF_C"/>
    <property type="match status" value="1"/>
</dbReference>
<evidence type="ECO:0000256" key="5">
    <source>
        <dbReference type="ARBA" id="ARBA00022801"/>
    </source>
</evidence>
<keyword evidence="8" id="KW-0732">Signal</keyword>
<keyword evidence="5" id="KW-0378">Hydrolase</keyword>
<dbReference type="EMBL" id="BAAAES010000007">
    <property type="protein sequence ID" value="GAA0662637.1"/>
    <property type="molecule type" value="Genomic_DNA"/>
</dbReference>
<evidence type="ECO:0000256" key="7">
    <source>
        <dbReference type="ARBA" id="ARBA00023295"/>
    </source>
</evidence>
<dbReference type="InterPro" id="IPR013780">
    <property type="entry name" value="Glyco_hydro_b"/>
</dbReference>
<evidence type="ECO:0000256" key="4">
    <source>
        <dbReference type="ARBA" id="ARBA00012670"/>
    </source>
</evidence>
<sequence>MTLRTPNLTRRDFAAGGALTLAMAARPAAALDMAVPAGLDAVVTIDPTRKTRFNRMIFGQFLEHFHRQVYGGAFEPGSPLSDRAGFRLDVVQALRELRIPIVRWPGGCFVSAYHWMDGVGPKRTPAFNKPWGVEDPNTFGTDEFVQWCRLIGCEPYICTNAGTGGFEEMSNWVEYCNLREQGSFSRLRRANGHPNPFDVRYWSIGNENYFPTEIGSKTTAEWGMLVRESAKLMRAVDSKLILLAAATVDSEWTAPLLKVAGGFLNYISIHGYWDALWEQGTKPASYMQCMMRSRQPEGQIEKAIKVIADNGFAGKIKIAFDEWNLRSWHHPGFPGGGADRVDLIGMRDENDQNATYTMADALFSASFLNGCLRHADVVEMACMAPVINVRGPLFVHPKGVVKRTTFHVMQMYSDLLQPHVVATHIAAAPLASDGASVPQIDAITTVSDDGGKMAIAIINRHPTQGARLRIAGVGGRQGRLDILDGDSPDAFNDVARPSRVTPRQITADVSKGTVMVTPHSLSILSLTI</sequence>
<dbReference type="Gene3D" id="3.20.20.80">
    <property type="entry name" value="Glycosidases"/>
    <property type="match status" value="1"/>
</dbReference>
<dbReference type="InterPro" id="IPR010720">
    <property type="entry name" value="Alpha-L-AF_C"/>
</dbReference>
<feature type="signal peptide" evidence="8">
    <location>
        <begin position="1"/>
        <end position="30"/>
    </location>
</feature>
<organism evidence="10 11">
    <name type="scientific">Sphingomonas insulae</name>
    <dbReference type="NCBI Taxonomy" id="424800"/>
    <lineage>
        <taxon>Bacteria</taxon>
        <taxon>Pseudomonadati</taxon>
        <taxon>Pseudomonadota</taxon>
        <taxon>Alphaproteobacteria</taxon>
        <taxon>Sphingomonadales</taxon>
        <taxon>Sphingomonadaceae</taxon>
        <taxon>Sphingomonas</taxon>
    </lineage>
</organism>
<evidence type="ECO:0000256" key="6">
    <source>
        <dbReference type="ARBA" id="ARBA00023277"/>
    </source>
</evidence>
<dbReference type="InterPro" id="IPR055235">
    <property type="entry name" value="ASD1_cat"/>
</dbReference>
<dbReference type="InterPro" id="IPR006311">
    <property type="entry name" value="TAT_signal"/>
</dbReference>
<dbReference type="RefSeq" id="WP_163958627.1">
    <property type="nucleotide sequence ID" value="NZ_BAAAES010000007.1"/>
</dbReference>
<keyword evidence="11" id="KW-1185">Reference proteome</keyword>
<comment type="caution">
    <text evidence="10">The sequence shown here is derived from an EMBL/GenBank/DDBJ whole genome shotgun (WGS) entry which is preliminary data.</text>
</comment>
<accession>A0ABP3SW02</accession>
<comment type="catalytic activity">
    <reaction evidence="1">
        <text>Hydrolysis of terminal non-reducing alpha-L-arabinofuranoside residues in alpha-L-arabinosides.</text>
        <dbReference type="EC" id="3.2.1.55"/>
    </reaction>
</comment>
<evidence type="ECO:0000256" key="8">
    <source>
        <dbReference type="SAM" id="SignalP"/>
    </source>
</evidence>
<name>A0ABP3SW02_9SPHN</name>
<dbReference type="InterPro" id="IPR017853">
    <property type="entry name" value="GH"/>
</dbReference>
<dbReference type="SUPFAM" id="SSF51445">
    <property type="entry name" value="(Trans)glycosidases"/>
    <property type="match status" value="1"/>
</dbReference>
<keyword evidence="6" id="KW-0119">Carbohydrate metabolism</keyword>
<reference evidence="11" key="1">
    <citation type="journal article" date="2019" name="Int. J. Syst. Evol. Microbiol.">
        <title>The Global Catalogue of Microorganisms (GCM) 10K type strain sequencing project: providing services to taxonomists for standard genome sequencing and annotation.</title>
        <authorList>
            <consortium name="The Broad Institute Genomics Platform"/>
            <consortium name="The Broad Institute Genome Sequencing Center for Infectious Disease"/>
            <person name="Wu L."/>
            <person name="Ma J."/>
        </authorList>
    </citation>
    <scope>NUCLEOTIDE SEQUENCE [LARGE SCALE GENOMIC DNA]</scope>
    <source>
        <strain evidence="11">JCM 14603</strain>
    </source>
</reference>
<feature type="chain" id="PRO_5047043025" description="non-reducing end alpha-L-arabinofuranosidase" evidence="8">
    <location>
        <begin position="31"/>
        <end position="528"/>
    </location>
</feature>
<proteinExistence type="inferred from homology"/>
<dbReference type="Gene3D" id="2.60.40.1180">
    <property type="entry name" value="Golgi alpha-mannosidase II"/>
    <property type="match status" value="1"/>
</dbReference>
<keyword evidence="7" id="KW-0326">Glycosidase</keyword>
<comment type="subunit">
    <text evidence="3">Homohexamer; trimer of dimers.</text>
</comment>
<protein>
    <recommendedName>
        <fullName evidence="4">non-reducing end alpha-L-arabinofuranosidase</fullName>
        <ecNumber evidence="4">3.2.1.55</ecNumber>
    </recommendedName>
</protein>
<dbReference type="Proteomes" id="UP001500238">
    <property type="component" value="Unassembled WGS sequence"/>
</dbReference>
<gene>
    <name evidence="10" type="ORF">GCM10009102_09480</name>
</gene>
<evidence type="ECO:0000256" key="3">
    <source>
        <dbReference type="ARBA" id="ARBA00011165"/>
    </source>
</evidence>
<feature type="domain" description="Alpha-L-arabinofuranosidase C-terminal" evidence="9">
    <location>
        <begin position="321"/>
        <end position="520"/>
    </location>
</feature>
<dbReference type="PANTHER" id="PTHR43576">
    <property type="entry name" value="ALPHA-L-ARABINOFURANOSIDASE C-RELATED"/>
    <property type="match status" value="1"/>
</dbReference>
<dbReference type="SUPFAM" id="SSF51011">
    <property type="entry name" value="Glycosyl hydrolase domain"/>
    <property type="match status" value="1"/>
</dbReference>
<evidence type="ECO:0000256" key="1">
    <source>
        <dbReference type="ARBA" id="ARBA00001462"/>
    </source>
</evidence>
<evidence type="ECO:0000259" key="9">
    <source>
        <dbReference type="SMART" id="SM00813"/>
    </source>
</evidence>
<evidence type="ECO:0000313" key="11">
    <source>
        <dbReference type="Proteomes" id="UP001500238"/>
    </source>
</evidence>
<evidence type="ECO:0000256" key="2">
    <source>
        <dbReference type="ARBA" id="ARBA00007186"/>
    </source>
</evidence>
<dbReference type="PROSITE" id="PS51318">
    <property type="entry name" value="TAT"/>
    <property type="match status" value="1"/>
</dbReference>
<dbReference type="Pfam" id="PF22848">
    <property type="entry name" value="ASD1_dom"/>
    <property type="match status" value="1"/>
</dbReference>
<evidence type="ECO:0000313" key="10">
    <source>
        <dbReference type="EMBL" id="GAA0662637.1"/>
    </source>
</evidence>
<comment type="similarity">
    <text evidence="2">Belongs to the glycosyl hydrolase 51 family.</text>
</comment>
<dbReference type="Pfam" id="PF06964">
    <property type="entry name" value="Alpha-L-AF_C"/>
    <property type="match status" value="1"/>
</dbReference>